<feature type="transmembrane region" description="Helical" evidence="3">
    <location>
        <begin position="574"/>
        <end position="591"/>
    </location>
</feature>
<keyword evidence="3" id="KW-0812">Transmembrane</keyword>
<evidence type="ECO:0000256" key="3">
    <source>
        <dbReference type="SAM" id="Phobius"/>
    </source>
</evidence>
<evidence type="ECO:0000256" key="1">
    <source>
        <dbReference type="SAM" id="Coils"/>
    </source>
</evidence>
<keyword evidence="3" id="KW-0472">Membrane</keyword>
<evidence type="ECO:0000256" key="2">
    <source>
        <dbReference type="SAM" id="MobiDB-lite"/>
    </source>
</evidence>
<name>N1QDZ6_SPHMS</name>
<dbReference type="STRING" id="692275.N1QDZ6"/>
<feature type="compositionally biased region" description="Acidic residues" evidence="2">
    <location>
        <begin position="289"/>
        <end position="299"/>
    </location>
</feature>
<dbReference type="AlphaFoldDB" id="N1QDZ6"/>
<dbReference type="RefSeq" id="XP_016758592.1">
    <property type="nucleotide sequence ID" value="XM_016906261.1"/>
</dbReference>
<feature type="region of interest" description="Disordered" evidence="2">
    <location>
        <begin position="285"/>
        <end position="318"/>
    </location>
</feature>
<feature type="region of interest" description="Disordered" evidence="2">
    <location>
        <begin position="1"/>
        <end position="71"/>
    </location>
</feature>
<dbReference type="EMBL" id="KB456267">
    <property type="protein sequence ID" value="EMF10471.1"/>
    <property type="molecule type" value="Genomic_DNA"/>
</dbReference>
<protein>
    <submittedName>
        <fullName evidence="4">Uncharacterized protein</fullName>
    </submittedName>
</protein>
<feature type="compositionally biased region" description="Low complexity" evidence="2">
    <location>
        <begin position="41"/>
        <end position="63"/>
    </location>
</feature>
<keyword evidence="3" id="KW-1133">Transmembrane helix</keyword>
<dbReference type="OMA" id="WLLTICV"/>
<reference evidence="4 5" key="1">
    <citation type="journal article" date="2012" name="PLoS Pathog.">
        <title>Diverse lifestyles and strategies of plant pathogenesis encoded in the genomes of eighteen Dothideomycetes fungi.</title>
        <authorList>
            <person name="Ohm R.A."/>
            <person name="Feau N."/>
            <person name="Henrissat B."/>
            <person name="Schoch C.L."/>
            <person name="Horwitz B.A."/>
            <person name="Barry K.W."/>
            <person name="Condon B.J."/>
            <person name="Copeland A.C."/>
            <person name="Dhillon B."/>
            <person name="Glaser F."/>
            <person name="Hesse C.N."/>
            <person name="Kosti I."/>
            <person name="LaButti K."/>
            <person name="Lindquist E.A."/>
            <person name="Lucas S."/>
            <person name="Salamov A.A."/>
            <person name="Bradshaw R.E."/>
            <person name="Ciuffetti L."/>
            <person name="Hamelin R.C."/>
            <person name="Kema G.H.J."/>
            <person name="Lawrence C."/>
            <person name="Scott J.A."/>
            <person name="Spatafora J.W."/>
            <person name="Turgeon B.G."/>
            <person name="de Wit P.J.G.M."/>
            <person name="Zhong S."/>
            <person name="Goodwin S.B."/>
            <person name="Grigoriev I.V."/>
        </authorList>
    </citation>
    <scope>NUCLEOTIDE SEQUENCE [LARGE SCALE GENOMIC DNA]</scope>
    <source>
        <strain evidence="4 5">SO2202</strain>
    </source>
</reference>
<feature type="compositionally biased region" description="Pro residues" evidence="2">
    <location>
        <begin position="26"/>
        <end position="40"/>
    </location>
</feature>
<keyword evidence="1" id="KW-0175">Coiled coil</keyword>
<gene>
    <name evidence="4" type="ORF">SEPMUDRAFT_150569</name>
</gene>
<feature type="compositionally biased region" description="Basic and acidic residues" evidence="2">
    <location>
        <begin position="303"/>
        <end position="318"/>
    </location>
</feature>
<feature type="coiled-coil region" evidence="1">
    <location>
        <begin position="318"/>
        <end position="412"/>
    </location>
</feature>
<organism evidence="4 5">
    <name type="scientific">Sphaerulina musiva (strain SO2202)</name>
    <name type="common">Poplar stem canker fungus</name>
    <name type="synonym">Septoria musiva</name>
    <dbReference type="NCBI Taxonomy" id="692275"/>
    <lineage>
        <taxon>Eukaryota</taxon>
        <taxon>Fungi</taxon>
        <taxon>Dikarya</taxon>
        <taxon>Ascomycota</taxon>
        <taxon>Pezizomycotina</taxon>
        <taxon>Dothideomycetes</taxon>
        <taxon>Dothideomycetidae</taxon>
        <taxon>Mycosphaerellales</taxon>
        <taxon>Mycosphaerellaceae</taxon>
        <taxon>Sphaerulina</taxon>
    </lineage>
</organism>
<feature type="coiled-coil region" evidence="1">
    <location>
        <begin position="152"/>
        <end position="207"/>
    </location>
</feature>
<keyword evidence="5" id="KW-1185">Reference proteome</keyword>
<dbReference type="GeneID" id="27903398"/>
<dbReference type="HOGENOM" id="CLU_427094_0_0_1"/>
<accession>N1QDZ6</accession>
<dbReference type="OrthoDB" id="3646417at2759"/>
<proteinExistence type="predicted"/>
<evidence type="ECO:0000313" key="4">
    <source>
        <dbReference type="EMBL" id="EMF10471.1"/>
    </source>
</evidence>
<dbReference type="Proteomes" id="UP000016931">
    <property type="component" value="Unassembled WGS sequence"/>
</dbReference>
<dbReference type="eggNOG" id="ENOG502R9R4">
    <property type="taxonomic scope" value="Eukaryota"/>
</dbReference>
<evidence type="ECO:0000313" key="5">
    <source>
        <dbReference type="Proteomes" id="UP000016931"/>
    </source>
</evidence>
<feature type="region of interest" description="Disordered" evidence="2">
    <location>
        <begin position="254"/>
        <end position="273"/>
    </location>
</feature>
<sequence>MREMSGLNARPRQRVLPTFASRGTQTPPPRRAQPAGPPAGPSAGPSSGPPGAAAPGAAHASAPLSDEAKRIKDLESANADLYERATELELNNGELVDELAALKERLTKQEKELTSRTKFAEASLDHSMKALSSESLQLSKTRADLLQIQGFNNELKTTLQKTRLELTASKDRTARLSHERDDVRTSFSSAQQEIDTLKKQIEQIEQGHNGRDAHEFLQAINEELEDQFTDAGTEFTPENVIAHIRRVSQQAAINREVSADSSSSQHNDPARRGLGLRTRSMAQELAEAAQDDGSDDEQGPDSLEPRKQRSSDDSNKLQQDHIAEVASLKMQIANLETQIPITNATHTTEVTTLQAKIEKLQMALRRATAAVNDEVDQMAELHETIENHEKTIENHEKTIENLEKQLSAAAAAHKTEVASLDRKTIENLEKQLGAAAAAHKTEVASLHDRIFDLSKMLFDLGEDNNALRRHFRPESAIITENEELHKKLKDVIAHLKDQIGIKSRLQDYEMPDYLQIVSEVLERDAAAAAKVPVETRNSASQTEEEPVNPTEIIKYVDKVRDATMFESFRQSPSWLQWLLTICVLFLLYFGVSGYQTDNMWLAANSTPALHRLRYTQADRAILGNFWSWLESVAGYDSQRFG</sequence>